<name>A0A2B7Y956_9EURO</name>
<reference evidence="2 3" key="1">
    <citation type="submission" date="2017-10" db="EMBL/GenBank/DDBJ databases">
        <title>Comparative genomics in systemic dimorphic fungi from Ajellomycetaceae.</title>
        <authorList>
            <person name="Munoz J.F."/>
            <person name="Mcewen J.G."/>
            <person name="Clay O.K."/>
            <person name="Cuomo C.A."/>
        </authorList>
    </citation>
    <scope>NUCLEOTIDE SEQUENCE [LARGE SCALE GENOMIC DNA]</scope>
    <source>
        <strain evidence="2 3">UAMH5409</strain>
    </source>
</reference>
<evidence type="ECO:0000313" key="2">
    <source>
        <dbReference type="EMBL" id="PGH17147.1"/>
    </source>
</evidence>
<accession>A0A2B7Y956</accession>
<feature type="chain" id="PRO_5012337932" evidence="1">
    <location>
        <begin position="19"/>
        <end position="206"/>
    </location>
</feature>
<comment type="caution">
    <text evidence="2">The sequence shown here is derived from an EMBL/GenBank/DDBJ whole genome shotgun (WGS) entry which is preliminary data.</text>
</comment>
<dbReference type="AlphaFoldDB" id="A0A2B7Y956"/>
<dbReference type="Proteomes" id="UP000223968">
    <property type="component" value="Unassembled WGS sequence"/>
</dbReference>
<protein>
    <submittedName>
        <fullName evidence="2">Uncharacterized protein</fullName>
    </submittedName>
</protein>
<dbReference type="EMBL" id="PDNB01000012">
    <property type="protein sequence ID" value="PGH17147.1"/>
    <property type="molecule type" value="Genomic_DNA"/>
</dbReference>
<keyword evidence="3" id="KW-1185">Reference proteome</keyword>
<feature type="signal peptide" evidence="1">
    <location>
        <begin position="1"/>
        <end position="18"/>
    </location>
</feature>
<keyword evidence="1" id="KW-0732">Signal</keyword>
<evidence type="ECO:0000313" key="3">
    <source>
        <dbReference type="Proteomes" id="UP000223968"/>
    </source>
</evidence>
<dbReference type="OrthoDB" id="4704201at2759"/>
<sequence length="206" mass="22775">MRFESFTILAAALTTAFALPGERHRIQMINNAKEASKNLNVFFSDDVVKIGTVSVEDIRDKLFEACHTKGQCDTSDSFEFTSQIHASGRSSGATTIKVKVNPDGAYPTWIRNGLVEAIYAAAKQVVKCKDVTTTPTCPNAWVYCPERKFTTKQCEVPKYWGVNYQHPDEKNAAPPHISVDFDVEVDHGGFCEDLMDSAAAVAGKYR</sequence>
<proteinExistence type="predicted"/>
<evidence type="ECO:0000256" key="1">
    <source>
        <dbReference type="SAM" id="SignalP"/>
    </source>
</evidence>
<gene>
    <name evidence="2" type="ORF">AJ79_01285</name>
</gene>
<organism evidence="2 3">
    <name type="scientific">Helicocarpus griseus UAMH5409</name>
    <dbReference type="NCBI Taxonomy" id="1447875"/>
    <lineage>
        <taxon>Eukaryota</taxon>
        <taxon>Fungi</taxon>
        <taxon>Dikarya</taxon>
        <taxon>Ascomycota</taxon>
        <taxon>Pezizomycotina</taxon>
        <taxon>Eurotiomycetes</taxon>
        <taxon>Eurotiomycetidae</taxon>
        <taxon>Onygenales</taxon>
        <taxon>Ajellomycetaceae</taxon>
        <taxon>Helicocarpus</taxon>
    </lineage>
</organism>